<keyword evidence="2" id="KW-1185">Reference proteome</keyword>
<name>A0A4C1ZSX0_EUMVA</name>
<dbReference type="Proteomes" id="UP000299102">
    <property type="component" value="Unassembled WGS sequence"/>
</dbReference>
<organism evidence="1 2">
    <name type="scientific">Eumeta variegata</name>
    <name type="common">Bagworm moth</name>
    <name type="synonym">Eumeta japonica</name>
    <dbReference type="NCBI Taxonomy" id="151549"/>
    <lineage>
        <taxon>Eukaryota</taxon>
        <taxon>Metazoa</taxon>
        <taxon>Ecdysozoa</taxon>
        <taxon>Arthropoda</taxon>
        <taxon>Hexapoda</taxon>
        <taxon>Insecta</taxon>
        <taxon>Pterygota</taxon>
        <taxon>Neoptera</taxon>
        <taxon>Endopterygota</taxon>
        <taxon>Lepidoptera</taxon>
        <taxon>Glossata</taxon>
        <taxon>Ditrysia</taxon>
        <taxon>Tineoidea</taxon>
        <taxon>Psychidae</taxon>
        <taxon>Oiketicinae</taxon>
        <taxon>Eumeta</taxon>
    </lineage>
</organism>
<reference evidence="1 2" key="1">
    <citation type="journal article" date="2019" name="Commun. Biol.">
        <title>The bagworm genome reveals a unique fibroin gene that provides high tensile strength.</title>
        <authorList>
            <person name="Kono N."/>
            <person name="Nakamura H."/>
            <person name="Ohtoshi R."/>
            <person name="Tomita M."/>
            <person name="Numata K."/>
            <person name="Arakawa K."/>
        </authorList>
    </citation>
    <scope>NUCLEOTIDE SEQUENCE [LARGE SCALE GENOMIC DNA]</scope>
</reference>
<protein>
    <submittedName>
        <fullName evidence="1">Uncharacterized protein</fullName>
    </submittedName>
</protein>
<proteinExistence type="predicted"/>
<dbReference type="AlphaFoldDB" id="A0A4C1ZSX0"/>
<gene>
    <name evidence="1" type="ORF">EVAR_46818_1</name>
</gene>
<sequence length="113" mass="12971">MRVAPPPRAATAAETYHNNQFGPVQLSICLMARRTALQRLNVIGDCQSGRLVPKLWLRRARCNRRCVHYNSNFIYTDKVQRKQRQGWPSSYQQAVDLDVVDSGAFRNSQWGHA</sequence>
<accession>A0A4C1ZSX0</accession>
<evidence type="ECO:0000313" key="2">
    <source>
        <dbReference type="Proteomes" id="UP000299102"/>
    </source>
</evidence>
<dbReference type="EMBL" id="BGZK01002022">
    <property type="protein sequence ID" value="GBP89715.1"/>
    <property type="molecule type" value="Genomic_DNA"/>
</dbReference>
<evidence type="ECO:0000313" key="1">
    <source>
        <dbReference type="EMBL" id="GBP89715.1"/>
    </source>
</evidence>
<comment type="caution">
    <text evidence="1">The sequence shown here is derived from an EMBL/GenBank/DDBJ whole genome shotgun (WGS) entry which is preliminary data.</text>
</comment>